<protein>
    <recommendedName>
        <fullName evidence="3">Peptidase A2 domain-containing protein</fullName>
    </recommendedName>
</protein>
<evidence type="ECO:0000313" key="1">
    <source>
        <dbReference type="EMBL" id="RIA87389.1"/>
    </source>
</evidence>
<dbReference type="OrthoDB" id="2313740at2759"/>
<proteinExistence type="predicted"/>
<dbReference type="AlphaFoldDB" id="A0A397SR51"/>
<name>A0A397SR51_9GLOM</name>
<organism evidence="1 2">
    <name type="scientific">Glomus cerebriforme</name>
    <dbReference type="NCBI Taxonomy" id="658196"/>
    <lineage>
        <taxon>Eukaryota</taxon>
        <taxon>Fungi</taxon>
        <taxon>Fungi incertae sedis</taxon>
        <taxon>Mucoromycota</taxon>
        <taxon>Glomeromycotina</taxon>
        <taxon>Glomeromycetes</taxon>
        <taxon>Glomerales</taxon>
        <taxon>Glomeraceae</taxon>
        <taxon>Glomus</taxon>
    </lineage>
</organism>
<sequence>MRRYCFNQITNSEFKIDVQSGYNIIFFYQVLESGEFLGHENEWIMVYNQEIMAYKKKYSDDELNHIFKKMPGAIQFPVNQKSLPCSKKRKIVTTNCVNDGGDYKVRASVRRPEASGLVVIINYDLYDHYNNNKRYECVMDTGAPSMIFSYHIKRTLQGNEKWNINPIISSGYGGGSNKIIAKFT</sequence>
<dbReference type="EMBL" id="QKYT01000311">
    <property type="protein sequence ID" value="RIA87389.1"/>
    <property type="molecule type" value="Genomic_DNA"/>
</dbReference>
<evidence type="ECO:0008006" key="3">
    <source>
        <dbReference type="Google" id="ProtNLM"/>
    </source>
</evidence>
<reference evidence="1 2" key="1">
    <citation type="submission" date="2018-06" db="EMBL/GenBank/DDBJ databases">
        <title>Comparative genomics reveals the genomic features of Rhizophagus irregularis, R. cerebriforme, R. diaphanum and Gigaspora rosea, and their symbiotic lifestyle signature.</title>
        <authorList>
            <person name="Morin E."/>
            <person name="San Clemente H."/>
            <person name="Chen E.C.H."/>
            <person name="De La Providencia I."/>
            <person name="Hainaut M."/>
            <person name="Kuo A."/>
            <person name="Kohler A."/>
            <person name="Murat C."/>
            <person name="Tang N."/>
            <person name="Roy S."/>
            <person name="Loubradou J."/>
            <person name="Henrissat B."/>
            <person name="Grigoriev I.V."/>
            <person name="Corradi N."/>
            <person name="Roux C."/>
            <person name="Martin F.M."/>
        </authorList>
    </citation>
    <scope>NUCLEOTIDE SEQUENCE [LARGE SCALE GENOMIC DNA]</scope>
    <source>
        <strain evidence="1 2">DAOM 227022</strain>
    </source>
</reference>
<keyword evidence="2" id="KW-1185">Reference proteome</keyword>
<evidence type="ECO:0000313" key="2">
    <source>
        <dbReference type="Proteomes" id="UP000265703"/>
    </source>
</evidence>
<accession>A0A397SR51</accession>
<comment type="caution">
    <text evidence="1">The sequence shown here is derived from an EMBL/GenBank/DDBJ whole genome shotgun (WGS) entry which is preliminary data.</text>
</comment>
<dbReference type="Proteomes" id="UP000265703">
    <property type="component" value="Unassembled WGS sequence"/>
</dbReference>
<gene>
    <name evidence="1" type="ORF">C1645_827858</name>
</gene>